<dbReference type="EMBL" id="KV442105">
    <property type="protein sequence ID" value="OAQ23934.1"/>
    <property type="molecule type" value="Genomic_DNA"/>
</dbReference>
<feature type="region of interest" description="Disordered" evidence="1">
    <location>
        <begin position="94"/>
        <end position="118"/>
    </location>
</feature>
<feature type="transmembrane region" description="Helical" evidence="2">
    <location>
        <begin position="6"/>
        <end position="27"/>
    </location>
</feature>
<evidence type="ECO:0000256" key="2">
    <source>
        <dbReference type="SAM" id="Phobius"/>
    </source>
</evidence>
<reference evidence="3 4" key="1">
    <citation type="submission" date="2016-05" db="EMBL/GenBank/DDBJ databases">
        <title>Genome sequencing reveals origins of a unique bacterial endosymbiosis in the earliest lineages of terrestrial Fungi.</title>
        <authorList>
            <consortium name="DOE Joint Genome Institute"/>
            <person name="Uehling J."/>
            <person name="Gryganskyi A."/>
            <person name="Hameed K."/>
            <person name="Tschaplinski T."/>
            <person name="Misztal P."/>
            <person name="Wu S."/>
            <person name="Desiro A."/>
            <person name="Vande Pol N."/>
            <person name="Du Z.-Y."/>
            <person name="Zienkiewicz A."/>
            <person name="Zienkiewicz K."/>
            <person name="Morin E."/>
            <person name="Tisserant E."/>
            <person name="Splivallo R."/>
            <person name="Hainaut M."/>
            <person name="Henrissat B."/>
            <person name="Ohm R."/>
            <person name="Kuo A."/>
            <person name="Yan J."/>
            <person name="Lipzen A."/>
            <person name="Nolan M."/>
            <person name="Labutti K."/>
            <person name="Barry K."/>
            <person name="Goldstein A."/>
            <person name="Labbe J."/>
            <person name="Schadt C."/>
            <person name="Tuskan G."/>
            <person name="Grigoriev I."/>
            <person name="Martin F."/>
            <person name="Vilgalys R."/>
            <person name="Bonito G."/>
        </authorList>
    </citation>
    <scope>NUCLEOTIDE SEQUENCE [LARGE SCALE GENOMIC DNA]</scope>
    <source>
        <strain evidence="3 4">AG-77</strain>
    </source>
</reference>
<dbReference type="Proteomes" id="UP000078512">
    <property type="component" value="Unassembled WGS sequence"/>
</dbReference>
<sequence length="118" mass="13364">MHPLSYSLSPILQNVSILSFLVFFLLFRPFFSTYHIPIPPFCQRASAIANNNNNNPTYAWWDRIRCGCDIPLHLVRFLLAFLLASSSSACDTFNKQQGKTQQKKGVGGWGVQERDVGK</sequence>
<proteinExistence type="predicted"/>
<dbReference type="AlphaFoldDB" id="A0A197JHR8"/>
<keyword evidence="2" id="KW-1133">Transmembrane helix</keyword>
<name>A0A197JHR8_9FUNG</name>
<feature type="compositionally biased region" description="Low complexity" evidence="1">
    <location>
        <begin position="94"/>
        <end position="104"/>
    </location>
</feature>
<evidence type="ECO:0000313" key="3">
    <source>
        <dbReference type="EMBL" id="OAQ23934.1"/>
    </source>
</evidence>
<organism evidence="3 4">
    <name type="scientific">Linnemannia elongata AG-77</name>
    <dbReference type="NCBI Taxonomy" id="1314771"/>
    <lineage>
        <taxon>Eukaryota</taxon>
        <taxon>Fungi</taxon>
        <taxon>Fungi incertae sedis</taxon>
        <taxon>Mucoromycota</taxon>
        <taxon>Mortierellomycotina</taxon>
        <taxon>Mortierellomycetes</taxon>
        <taxon>Mortierellales</taxon>
        <taxon>Mortierellaceae</taxon>
        <taxon>Linnemannia</taxon>
    </lineage>
</organism>
<gene>
    <name evidence="3" type="ORF">K457DRAFT_876258</name>
</gene>
<evidence type="ECO:0000256" key="1">
    <source>
        <dbReference type="SAM" id="MobiDB-lite"/>
    </source>
</evidence>
<keyword evidence="2" id="KW-0812">Transmembrane</keyword>
<evidence type="ECO:0000313" key="4">
    <source>
        <dbReference type="Proteomes" id="UP000078512"/>
    </source>
</evidence>
<keyword evidence="2" id="KW-0472">Membrane</keyword>
<protein>
    <submittedName>
        <fullName evidence="3">Uncharacterized protein</fullName>
    </submittedName>
</protein>
<accession>A0A197JHR8</accession>
<keyword evidence="4" id="KW-1185">Reference proteome</keyword>